<dbReference type="Proteomes" id="UP001214415">
    <property type="component" value="Chromosome 2"/>
</dbReference>
<proteinExistence type="predicted"/>
<keyword evidence="1" id="KW-1133">Transmembrane helix</keyword>
<keyword evidence="3" id="KW-1185">Reference proteome</keyword>
<dbReference type="AlphaFoldDB" id="A0AAF0EAH7"/>
<sequence length="63" mass="6778">MIMTAECLSAFGTGGLPGEPTLMEGIFVSILNMHNQRFLVAYPVGLFYACFALLSVFDVGTSK</sequence>
<evidence type="ECO:0000313" key="2">
    <source>
        <dbReference type="EMBL" id="WFD22138.1"/>
    </source>
</evidence>
<gene>
    <name evidence="2" type="ORF">MEQU1_000800</name>
</gene>
<keyword evidence="1" id="KW-0472">Membrane</keyword>
<name>A0AAF0EAH7_9BASI</name>
<dbReference type="EMBL" id="CP119901">
    <property type="protein sequence ID" value="WFD22138.1"/>
    <property type="molecule type" value="Genomic_DNA"/>
</dbReference>
<accession>A0AAF0EAH7</accession>
<organism evidence="2 3">
    <name type="scientific">Malassezia equina</name>
    <dbReference type="NCBI Taxonomy" id="1381935"/>
    <lineage>
        <taxon>Eukaryota</taxon>
        <taxon>Fungi</taxon>
        <taxon>Dikarya</taxon>
        <taxon>Basidiomycota</taxon>
        <taxon>Ustilaginomycotina</taxon>
        <taxon>Malasseziomycetes</taxon>
        <taxon>Malasseziales</taxon>
        <taxon>Malasseziaceae</taxon>
        <taxon>Malassezia</taxon>
    </lineage>
</organism>
<feature type="transmembrane region" description="Helical" evidence="1">
    <location>
        <begin position="39"/>
        <end position="57"/>
    </location>
</feature>
<protein>
    <submittedName>
        <fullName evidence="2">Uncharacterized protein</fullName>
    </submittedName>
</protein>
<evidence type="ECO:0000256" key="1">
    <source>
        <dbReference type="SAM" id="Phobius"/>
    </source>
</evidence>
<keyword evidence="1" id="KW-0812">Transmembrane</keyword>
<reference evidence="2" key="1">
    <citation type="submission" date="2023-03" db="EMBL/GenBank/DDBJ databases">
        <title>Mating type loci evolution in Malassezia.</title>
        <authorList>
            <person name="Coelho M.A."/>
        </authorList>
    </citation>
    <scope>NUCLEOTIDE SEQUENCE</scope>
    <source>
        <strain evidence="2">CBS 12830</strain>
    </source>
</reference>
<evidence type="ECO:0000313" key="3">
    <source>
        <dbReference type="Proteomes" id="UP001214415"/>
    </source>
</evidence>